<evidence type="ECO:0000313" key="1">
    <source>
        <dbReference type="EMBL" id="SRX83815.1"/>
    </source>
</evidence>
<dbReference type="Gene3D" id="3.40.1000.10">
    <property type="entry name" value="Mog1/PsbP, alpha/beta/alpha sandwich"/>
    <property type="match status" value="1"/>
</dbReference>
<gene>
    <name evidence="1" type="ORF">MPP7335_05599</name>
</gene>
<sequence>MTRLTTSRRTAIAVLTVLCTFLVPSCTRVVDDARGVAAQPGQVFGSYASEQDCTPVDADLVDVPTPAGVAAGRDPVLRIPVPDGWKRISALDSPMIRFVIRAEKLASRGLAPTAVVTLESHRGELSARSFFDEQRRQVTRLGVTDLVLNDTTLCGLPAVRGHYMSPTIGAAGSRRAELLSAVMYAKGRTFGVAVTVQSADENDPEYQRDAAQILDGFQMLPPGAG</sequence>
<evidence type="ECO:0008006" key="3">
    <source>
        <dbReference type="Google" id="ProtNLM"/>
    </source>
</evidence>
<dbReference type="STRING" id="39692.BST38_24645"/>
<reference evidence="1 2" key="1">
    <citation type="submission" date="2018-05" db="EMBL/GenBank/DDBJ databases">
        <authorList>
            <consortium name="IHU Genomes"/>
        </authorList>
    </citation>
    <scope>NUCLEOTIDE SEQUENCE [LARGE SCALE GENOMIC DNA]</scope>
    <source>
        <strain evidence="1 2">P7335</strain>
    </source>
</reference>
<proteinExistence type="predicted"/>
<keyword evidence="2" id="KW-1185">Reference proteome</keyword>
<evidence type="ECO:0000313" key="2">
    <source>
        <dbReference type="Proteomes" id="UP000252008"/>
    </source>
</evidence>
<dbReference type="EMBL" id="UEGS01000001">
    <property type="protein sequence ID" value="SRX83815.1"/>
    <property type="molecule type" value="Genomic_DNA"/>
</dbReference>
<dbReference type="RefSeq" id="WP_237160905.1">
    <property type="nucleotide sequence ID" value="NZ_MVID01000030.1"/>
</dbReference>
<name>A0A375YRP1_MYCPF</name>
<protein>
    <recommendedName>
        <fullName evidence="3">Lipoprotein LpqN</fullName>
    </recommendedName>
</protein>
<dbReference type="Proteomes" id="UP000252008">
    <property type="component" value="Unassembled WGS sequence"/>
</dbReference>
<accession>A0A375YRP1</accession>
<organism evidence="1 2">
    <name type="scientific">Mycolicibacterium parafortuitum</name>
    <name type="common">Mycobacterium parafortuitum</name>
    <dbReference type="NCBI Taxonomy" id="39692"/>
    <lineage>
        <taxon>Bacteria</taxon>
        <taxon>Bacillati</taxon>
        <taxon>Actinomycetota</taxon>
        <taxon>Actinomycetes</taxon>
        <taxon>Mycobacteriales</taxon>
        <taxon>Mycobacteriaceae</taxon>
        <taxon>Mycolicibacterium</taxon>
    </lineage>
</organism>
<dbReference type="AlphaFoldDB" id="A0A375YRP1"/>